<dbReference type="EMBL" id="QZWG01000013">
    <property type="protein sequence ID" value="RZB70607.1"/>
    <property type="molecule type" value="Genomic_DNA"/>
</dbReference>
<feature type="compositionally biased region" description="Polar residues" evidence="1">
    <location>
        <begin position="53"/>
        <end position="67"/>
    </location>
</feature>
<dbReference type="AlphaFoldDB" id="A0A445HAS8"/>
<feature type="region of interest" description="Disordered" evidence="1">
    <location>
        <begin position="1"/>
        <end position="70"/>
    </location>
</feature>
<comment type="caution">
    <text evidence="2">The sequence shown here is derived from an EMBL/GenBank/DDBJ whole genome shotgun (WGS) entry which is preliminary data.</text>
</comment>
<evidence type="ECO:0000313" key="2">
    <source>
        <dbReference type="EMBL" id="RZB70607.1"/>
    </source>
</evidence>
<gene>
    <name evidence="2" type="ORF">D0Y65_035541</name>
</gene>
<proteinExistence type="predicted"/>
<organism evidence="2 3">
    <name type="scientific">Glycine soja</name>
    <name type="common">Wild soybean</name>
    <dbReference type="NCBI Taxonomy" id="3848"/>
    <lineage>
        <taxon>Eukaryota</taxon>
        <taxon>Viridiplantae</taxon>
        <taxon>Streptophyta</taxon>
        <taxon>Embryophyta</taxon>
        <taxon>Tracheophyta</taxon>
        <taxon>Spermatophyta</taxon>
        <taxon>Magnoliopsida</taxon>
        <taxon>eudicotyledons</taxon>
        <taxon>Gunneridae</taxon>
        <taxon>Pentapetalae</taxon>
        <taxon>rosids</taxon>
        <taxon>fabids</taxon>
        <taxon>Fabales</taxon>
        <taxon>Fabaceae</taxon>
        <taxon>Papilionoideae</taxon>
        <taxon>50 kb inversion clade</taxon>
        <taxon>NPAAA clade</taxon>
        <taxon>indigoferoid/millettioid clade</taxon>
        <taxon>Phaseoleae</taxon>
        <taxon>Glycine</taxon>
        <taxon>Glycine subgen. Soja</taxon>
    </lineage>
</organism>
<feature type="compositionally biased region" description="Basic residues" evidence="1">
    <location>
        <begin position="1"/>
        <end position="14"/>
    </location>
</feature>
<evidence type="ECO:0000313" key="3">
    <source>
        <dbReference type="Proteomes" id="UP000289340"/>
    </source>
</evidence>
<sequence length="164" mass="18451">MEFRLKSARHRVRGLQKVECGMDKEKKRSTRAPTKGQRDKEPAAAPPSFPGSLPTSMQTPESLSSFNECPRPSSLAQPSLTAYECVVESRNASPNLMAGTILASSPHYFFAVEDYHVCLMKNWLALATLRSKQNLPQLHCLYEQTNFVQPAYVEKIRYSMPIDS</sequence>
<accession>A0A445HAS8</accession>
<dbReference type="Proteomes" id="UP000289340">
    <property type="component" value="Chromosome 13"/>
</dbReference>
<evidence type="ECO:0000256" key="1">
    <source>
        <dbReference type="SAM" id="MobiDB-lite"/>
    </source>
</evidence>
<reference evidence="2 3" key="1">
    <citation type="submission" date="2018-09" db="EMBL/GenBank/DDBJ databases">
        <title>A high-quality reference genome of wild soybean provides a powerful tool to mine soybean genomes.</title>
        <authorList>
            <person name="Xie M."/>
            <person name="Chung C.Y.L."/>
            <person name="Li M.-W."/>
            <person name="Wong F.-L."/>
            <person name="Chan T.-F."/>
            <person name="Lam H.-M."/>
        </authorList>
    </citation>
    <scope>NUCLEOTIDE SEQUENCE [LARGE SCALE GENOMIC DNA]</scope>
    <source>
        <strain evidence="3">cv. W05</strain>
        <tissue evidence="2">Hypocotyl of etiolated seedlings</tissue>
    </source>
</reference>
<keyword evidence="3" id="KW-1185">Reference proteome</keyword>
<name>A0A445HAS8_GLYSO</name>
<protein>
    <submittedName>
        <fullName evidence="2">Uncharacterized protein</fullName>
    </submittedName>
</protein>